<accession>A0A372GKI4</accession>
<dbReference type="PANTHER" id="PTHR18964">
    <property type="entry name" value="ROK (REPRESSOR, ORF, KINASE) FAMILY"/>
    <property type="match status" value="1"/>
</dbReference>
<name>A0A372GKI4_9ACTN</name>
<keyword evidence="4" id="KW-1185">Reference proteome</keyword>
<proteinExistence type="inferred from homology"/>
<organism evidence="3 4">
    <name type="scientific">Actinomadura spongiicola</name>
    <dbReference type="NCBI Taxonomy" id="2303421"/>
    <lineage>
        <taxon>Bacteria</taxon>
        <taxon>Bacillati</taxon>
        <taxon>Actinomycetota</taxon>
        <taxon>Actinomycetes</taxon>
        <taxon>Streptosporangiales</taxon>
        <taxon>Thermomonosporaceae</taxon>
        <taxon>Actinomadura</taxon>
    </lineage>
</organism>
<dbReference type="SUPFAM" id="SSF46785">
    <property type="entry name" value="Winged helix' DNA-binding domain"/>
    <property type="match status" value="1"/>
</dbReference>
<evidence type="ECO:0000256" key="1">
    <source>
        <dbReference type="ARBA" id="ARBA00006479"/>
    </source>
</evidence>
<evidence type="ECO:0000313" key="3">
    <source>
        <dbReference type="EMBL" id="RFS85639.1"/>
    </source>
</evidence>
<dbReference type="Pfam" id="PF00480">
    <property type="entry name" value="ROK"/>
    <property type="match status" value="1"/>
</dbReference>
<dbReference type="InterPro" id="IPR036388">
    <property type="entry name" value="WH-like_DNA-bd_sf"/>
</dbReference>
<protein>
    <submittedName>
        <fullName evidence="3">ROK family transcriptional regulator</fullName>
    </submittedName>
</protein>
<dbReference type="OrthoDB" id="3523179at2"/>
<dbReference type="GO" id="GO:0003700">
    <property type="term" value="F:DNA-binding transcription factor activity"/>
    <property type="evidence" value="ECO:0007669"/>
    <property type="project" value="InterPro"/>
</dbReference>
<dbReference type="InterPro" id="IPR043129">
    <property type="entry name" value="ATPase_NBD"/>
</dbReference>
<dbReference type="InterPro" id="IPR000835">
    <property type="entry name" value="HTH_MarR-typ"/>
</dbReference>
<dbReference type="Gene3D" id="3.30.420.40">
    <property type="match status" value="2"/>
</dbReference>
<dbReference type="Gene3D" id="1.10.10.10">
    <property type="entry name" value="Winged helix-like DNA-binding domain superfamily/Winged helix DNA-binding domain"/>
    <property type="match status" value="1"/>
</dbReference>
<dbReference type="Proteomes" id="UP000262882">
    <property type="component" value="Unassembled WGS sequence"/>
</dbReference>
<dbReference type="SUPFAM" id="SSF53067">
    <property type="entry name" value="Actin-like ATPase domain"/>
    <property type="match status" value="1"/>
</dbReference>
<dbReference type="InterPro" id="IPR000600">
    <property type="entry name" value="ROK"/>
</dbReference>
<dbReference type="InterPro" id="IPR036390">
    <property type="entry name" value="WH_DNA-bd_sf"/>
</dbReference>
<comment type="caution">
    <text evidence="3">The sequence shown here is derived from an EMBL/GenBank/DDBJ whole genome shotgun (WGS) entry which is preliminary data.</text>
</comment>
<dbReference type="AlphaFoldDB" id="A0A372GKI4"/>
<gene>
    <name evidence="3" type="ORF">D0T12_11535</name>
</gene>
<dbReference type="PANTHER" id="PTHR18964:SF149">
    <property type="entry name" value="BIFUNCTIONAL UDP-N-ACETYLGLUCOSAMINE 2-EPIMERASE_N-ACETYLMANNOSAMINE KINASE"/>
    <property type="match status" value="1"/>
</dbReference>
<dbReference type="EMBL" id="QVNQ01000003">
    <property type="protein sequence ID" value="RFS85639.1"/>
    <property type="molecule type" value="Genomic_DNA"/>
</dbReference>
<feature type="domain" description="HTH marR-type" evidence="2">
    <location>
        <begin position="20"/>
        <end position="69"/>
    </location>
</feature>
<comment type="similarity">
    <text evidence="1">Belongs to the ROK (NagC/XylR) family.</text>
</comment>
<dbReference type="CDD" id="cd23763">
    <property type="entry name" value="ASKHA_ATPase_ROK"/>
    <property type="match status" value="1"/>
</dbReference>
<dbReference type="RefSeq" id="WP_117399496.1">
    <property type="nucleotide sequence ID" value="NZ_QVNQ01000003.1"/>
</dbReference>
<dbReference type="Pfam" id="PF12802">
    <property type="entry name" value="MarR_2"/>
    <property type="match status" value="1"/>
</dbReference>
<evidence type="ECO:0000313" key="4">
    <source>
        <dbReference type="Proteomes" id="UP000262882"/>
    </source>
</evidence>
<reference evidence="3 4" key="1">
    <citation type="submission" date="2018-08" db="EMBL/GenBank/DDBJ databases">
        <title>Actinomadura spongicola sp. nov., isolated from marine sponge Leucetta chagosensis.</title>
        <authorList>
            <person name="Li L."/>
            <person name="Lin H.W."/>
        </authorList>
    </citation>
    <scope>NUCLEOTIDE SEQUENCE [LARGE SCALE GENOMIC DNA]</scope>
    <source>
        <strain evidence="3 4">LHW52907</strain>
    </source>
</reference>
<evidence type="ECO:0000259" key="2">
    <source>
        <dbReference type="Pfam" id="PF12802"/>
    </source>
</evidence>
<sequence>MVANRPGTPRLLRELNDRAALDLLVRQGPLTRAQIGEHTGLSKVTASQLLSRLETRGLVSVVGSQAGGRGPNAALYAVVPSSAYVAGLEVGPDGVTAGVADITGRIVAQVTVDPNGADEPVRMVHSAVVKACRSAKVALSKLSAFVIGTPGVVDPRSGDVQFSFDLPSWHEGVLAALRTDLRRPVTIENDVNLAAIAERAYGAAHGADDFALVWLDRGMGLSVMLGGRLHRGRSGGAGEIGYLPVPGAPLPLGAARRAPQDEGVTESTTWGIPTLAGGYGALVGADAVRALAHEYGVTEPTAVDCVRAAAADPERGGPFLDDLARRISYGVTSVNIVLDPGLVVLSGNLGRAGGRPLATRIEEIVGRISPTRPTVAMTEVEGNPVLRGALHAALEQARDDVFSAAGAS</sequence>